<organism evidence="1">
    <name type="scientific">marine metagenome</name>
    <dbReference type="NCBI Taxonomy" id="408172"/>
    <lineage>
        <taxon>unclassified sequences</taxon>
        <taxon>metagenomes</taxon>
        <taxon>ecological metagenomes</taxon>
    </lineage>
</organism>
<name>A0A382B025_9ZZZZ</name>
<proteinExistence type="predicted"/>
<protein>
    <submittedName>
        <fullName evidence="1">Uncharacterized protein</fullName>
    </submittedName>
</protein>
<accession>A0A382B025</accession>
<evidence type="ECO:0000313" key="1">
    <source>
        <dbReference type="EMBL" id="SVB07156.1"/>
    </source>
</evidence>
<dbReference type="AlphaFoldDB" id="A0A382B025"/>
<reference evidence="1" key="1">
    <citation type="submission" date="2018-05" db="EMBL/GenBank/DDBJ databases">
        <authorList>
            <person name="Lanie J.A."/>
            <person name="Ng W.-L."/>
            <person name="Kazmierczak K.M."/>
            <person name="Andrzejewski T.M."/>
            <person name="Davidsen T.M."/>
            <person name="Wayne K.J."/>
            <person name="Tettelin H."/>
            <person name="Glass J.I."/>
            <person name="Rusch D."/>
            <person name="Podicherti R."/>
            <person name="Tsui H.-C.T."/>
            <person name="Winkler M.E."/>
        </authorList>
    </citation>
    <scope>NUCLEOTIDE SEQUENCE</scope>
</reference>
<sequence>MYVVHPIFNTVQGGQRGISMSICFKLLKDEIVVHETQFMC</sequence>
<dbReference type="EMBL" id="UINC01027616">
    <property type="protein sequence ID" value="SVB07156.1"/>
    <property type="molecule type" value="Genomic_DNA"/>
</dbReference>
<gene>
    <name evidence="1" type="ORF">METZ01_LOCUS160010</name>
</gene>